<feature type="region of interest" description="Disordered" evidence="2">
    <location>
        <begin position="383"/>
        <end position="408"/>
    </location>
</feature>
<reference evidence="4" key="1">
    <citation type="submission" date="2021-03" db="EMBL/GenBank/DDBJ databases">
        <title>Revisited historic fungal species revealed as producer of novel bioactive compounds through whole genome sequencing and comparative genomics.</title>
        <authorList>
            <person name="Vignolle G.A."/>
            <person name="Hochenegger N."/>
            <person name="Mach R.L."/>
            <person name="Mach-Aigner A.R."/>
            <person name="Javad Rahimi M."/>
            <person name="Salim K.A."/>
            <person name="Chan C.M."/>
            <person name="Lim L.B.L."/>
            <person name="Cai F."/>
            <person name="Druzhinina I.S."/>
            <person name="U'Ren J.M."/>
            <person name="Derntl C."/>
        </authorList>
    </citation>
    <scope>NUCLEOTIDE SEQUENCE</scope>
    <source>
        <strain evidence="4">TUCIM 5799</strain>
    </source>
</reference>
<feature type="region of interest" description="Disordered" evidence="2">
    <location>
        <begin position="180"/>
        <end position="219"/>
    </location>
</feature>
<evidence type="ECO:0000313" key="5">
    <source>
        <dbReference type="Proteomes" id="UP000829685"/>
    </source>
</evidence>
<dbReference type="InterPro" id="IPR011989">
    <property type="entry name" value="ARM-like"/>
</dbReference>
<feature type="region of interest" description="Disordered" evidence="2">
    <location>
        <begin position="1857"/>
        <end position="1938"/>
    </location>
</feature>
<feature type="compositionally biased region" description="Low complexity" evidence="2">
    <location>
        <begin position="24"/>
        <end position="46"/>
    </location>
</feature>
<dbReference type="GO" id="GO:0061775">
    <property type="term" value="F:cohesin loader activity"/>
    <property type="evidence" value="ECO:0007669"/>
    <property type="project" value="InterPro"/>
</dbReference>
<feature type="compositionally biased region" description="Low complexity" evidence="2">
    <location>
        <begin position="181"/>
        <end position="193"/>
    </location>
</feature>
<dbReference type="PANTHER" id="PTHR21704">
    <property type="entry name" value="NIPPED-B-LIKE PROTEIN DELANGIN SCC2-RELATED"/>
    <property type="match status" value="1"/>
</dbReference>
<dbReference type="SUPFAM" id="SSF48371">
    <property type="entry name" value="ARM repeat"/>
    <property type="match status" value="1"/>
</dbReference>
<evidence type="ECO:0000256" key="2">
    <source>
        <dbReference type="SAM" id="MobiDB-lite"/>
    </source>
</evidence>
<evidence type="ECO:0000256" key="1">
    <source>
        <dbReference type="RuleBase" id="RU364107"/>
    </source>
</evidence>
<dbReference type="Gene3D" id="1.25.10.10">
    <property type="entry name" value="Leucine-rich Repeat Variant"/>
    <property type="match status" value="1"/>
</dbReference>
<proteinExistence type="inferred from homology"/>
<feature type="compositionally biased region" description="Polar residues" evidence="2">
    <location>
        <begin position="270"/>
        <end position="280"/>
    </location>
</feature>
<comment type="subcellular location">
    <subcellularLocation>
        <location evidence="1">Nucleus</location>
    </subcellularLocation>
</comment>
<dbReference type="Pfam" id="PF12830">
    <property type="entry name" value="Nipped-B_C"/>
    <property type="match status" value="1"/>
</dbReference>
<comment type="caution">
    <text evidence="4">The sequence shown here is derived from an EMBL/GenBank/DDBJ whole genome shotgun (WGS) entry which is preliminary data.</text>
</comment>
<dbReference type="GO" id="GO:0010468">
    <property type="term" value="P:regulation of gene expression"/>
    <property type="evidence" value="ECO:0007669"/>
    <property type="project" value="InterPro"/>
</dbReference>
<keyword evidence="1" id="KW-0131">Cell cycle</keyword>
<dbReference type="EMBL" id="JAFIMR010000001">
    <property type="protein sequence ID" value="KAI1881428.1"/>
    <property type="molecule type" value="Genomic_DNA"/>
</dbReference>
<gene>
    <name evidence="4" type="ORF">JX265_000254</name>
</gene>
<dbReference type="GO" id="GO:0003682">
    <property type="term" value="F:chromatin binding"/>
    <property type="evidence" value="ECO:0007669"/>
    <property type="project" value="TreeGrafter"/>
</dbReference>
<feature type="compositionally biased region" description="Polar residues" evidence="2">
    <location>
        <begin position="322"/>
        <end position="332"/>
    </location>
</feature>
<feature type="region of interest" description="Disordered" evidence="2">
    <location>
        <begin position="253"/>
        <end position="354"/>
    </location>
</feature>
<organism evidence="4 5">
    <name type="scientific">Neoarthrinium moseri</name>
    <dbReference type="NCBI Taxonomy" id="1658444"/>
    <lineage>
        <taxon>Eukaryota</taxon>
        <taxon>Fungi</taxon>
        <taxon>Dikarya</taxon>
        <taxon>Ascomycota</taxon>
        <taxon>Pezizomycotina</taxon>
        <taxon>Sordariomycetes</taxon>
        <taxon>Xylariomycetidae</taxon>
        <taxon>Amphisphaeriales</taxon>
        <taxon>Apiosporaceae</taxon>
        <taxon>Neoarthrinium</taxon>
    </lineage>
</organism>
<feature type="domain" description="Sister chromatid cohesion C-terminal" evidence="3">
    <location>
        <begin position="1528"/>
        <end position="1713"/>
    </location>
</feature>
<keyword evidence="1" id="KW-0677">Repeat</keyword>
<dbReference type="GO" id="GO:0071169">
    <property type="term" value="P:establishment of protein localization to chromatin"/>
    <property type="evidence" value="ECO:0007669"/>
    <property type="project" value="TreeGrafter"/>
</dbReference>
<dbReference type="GO" id="GO:0034087">
    <property type="term" value="P:establishment of mitotic sister chromatid cohesion"/>
    <property type="evidence" value="ECO:0007669"/>
    <property type="project" value="TreeGrafter"/>
</dbReference>
<keyword evidence="5" id="KW-1185">Reference proteome</keyword>
<accession>A0A9Q0AS30</accession>
<dbReference type="InterPro" id="IPR024986">
    <property type="entry name" value="Nipped-B_C"/>
</dbReference>
<feature type="compositionally biased region" description="Acidic residues" evidence="2">
    <location>
        <begin position="1875"/>
        <end position="1884"/>
    </location>
</feature>
<feature type="compositionally biased region" description="Low complexity" evidence="2">
    <location>
        <begin position="298"/>
        <end position="310"/>
    </location>
</feature>
<dbReference type="FunFam" id="1.25.10.10:FF:000494">
    <property type="entry name" value="Sister chromatid cohesion protein"/>
    <property type="match status" value="1"/>
</dbReference>
<evidence type="ECO:0000259" key="3">
    <source>
        <dbReference type="Pfam" id="PF12830"/>
    </source>
</evidence>
<feature type="compositionally biased region" description="Acidic residues" evidence="2">
    <location>
        <begin position="1928"/>
        <end position="1938"/>
    </location>
</feature>
<dbReference type="InterPro" id="IPR033031">
    <property type="entry name" value="Scc2/Nipped-B"/>
</dbReference>
<keyword evidence="1" id="KW-0539">Nucleus</keyword>
<evidence type="ECO:0000313" key="4">
    <source>
        <dbReference type="EMBL" id="KAI1881428.1"/>
    </source>
</evidence>
<dbReference type="PANTHER" id="PTHR21704:SF18">
    <property type="entry name" value="NIPPED-B-LIKE PROTEIN"/>
    <property type="match status" value="1"/>
</dbReference>
<feature type="compositionally biased region" description="Basic residues" evidence="2">
    <location>
        <begin position="1890"/>
        <end position="1920"/>
    </location>
</feature>
<protein>
    <recommendedName>
        <fullName evidence="1">Sister chromatid cohesion protein</fullName>
    </recommendedName>
</protein>
<dbReference type="InterPro" id="IPR016024">
    <property type="entry name" value="ARM-type_fold"/>
</dbReference>
<dbReference type="GO" id="GO:0140588">
    <property type="term" value="P:chromatin looping"/>
    <property type="evidence" value="ECO:0007669"/>
    <property type="project" value="InterPro"/>
</dbReference>
<feature type="region of interest" description="Disordered" evidence="2">
    <location>
        <begin position="1"/>
        <end position="55"/>
    </location>
</feature>
<dbReference type="Pfam" id="PF20168">
    <property type="entry name" value="PDS5"/>
    <property type="match status" value="1"/>
</dbReference>
<dbReference type="CDD" id="cd23958">
    <property type="entry name" value="SCC2"/>
    <property type="match status" value="1"/>
</dbReference>
<dbReference type="GO" id="GO:0090694">
    <property type="term" value="C:Scc2-Scc4 cohesin loading complex"/>
    <property type="evidence" value="ECO:0007669"/>
    <property type="project" value="TreeGrafter"/>
</dbReference>
<dbReference type="GO" id="GO:1990414">
    <property type="term" value="P:replication-born double-strand break repair via sister chromatid exchange"/>
    <property type="evidence" value="ECO:0007669"/>
    <property type="project" value="TreeGrafter"/>
</dbReference>
<dbReference type="Proteomes" id="UP000829685">
    <property type="component" value="Unassembled WGS sequence"/>
</dbReference>
<name>A0A9Q0AS30_9PEZI</name>
<comment type="similarity">
    <text evidence="1">Belongs to the SCC2/Nipped-B family.</text>
</comment>
<sequence>MADPRTGSPNGFAPHYEQSQYIDPSALQQPQFQFQPIQSQAPAQSPMLDQGRDANHPRPFTLDEALPYTPFTTVFPFESDIINNPTIGSGQLAPSVMGIVSHKEYDALNQEAENSTHSKRLEASLEYVQNLLKREKITEFQFKTAPQVTATSNKPAKSLANGLSPFARMVYDSTSISFRYPQPDTPQAQTPAAINGQAMSPKTIKRSPKSRKAEPPKVVKHNPASLNAQAVAKNRSRIEIHLPSQRELSAAASLYSSPKPDPEQALSAPPASTQPQTISPSDLMLAPQAPAAVKSESAPAQQAALQVAPEVAHHLPPKAEPSESSRPVSQAAPQFVPEAPPRRPTPVDSKLQSQSTGAITIELPAATFNKSEFMVVDDTPAAPADFSKKRKRSELDNEDLMDGGLNNRDRANAANRELERCLQEIFEARNLACHGRSANSWIALTNDEEPTMTVLAYNRVHKLVARTLELGCFRLVPIEDLLDIQTLCDPALKHADSLELRVDESWGQVEVDMWLQQLPDIEAGLKAARLALVIMTGGREEKQLYSEGLIQRGLGLFRSVLDGVIIPLAEMRGSQGSLFTRLATQKKSISTIFMACQKLFALMTSLITTVDLSEEVVNSLEVASSQLIFVENASTERDSVVGVQKFDGLRLVAMDMLCQIFLMNPSQRQGILTDILTSLEKLPKAKQSTRQFKLSDGGSIQPVSALIMRLIQASAGKVDDPRAGSSGRIMQTLAEADQGEEVLSNDVGKLADQIYTVKTDDYAAMQHLTAVQELDALSNPLFDNAKRNGSYVINFLVKRAQKSTKTGDTPYRNLLDNFVEDFNICLDSPDWPAAELLLRITMSMMLELLKGEKTSVPAKNMALELLGNMAAAISRLRSHVRKVANSFEGSDADDLGRWLADLTAMVLERRFSAEKMTSWLGPYRVVLEYLEDRVKEDPHLRSAISYLVTDWAVWLCSAYTEGQQEEADDINSEYGRIAYRLRNMVDDRRWLTTEYSFKSVVANHARLSHAIILLRSPFCDSFKGILNILMQSMTTDAATVRSRSLKSINSVLETDPSILDGDSVVIDMILQCSNDLSPQVRDSALSLIGKCIGMRPALEERMMPTVIQRFVDSGIGVRKRAMKLARDIYLNNSSKQVRSAISNGLLHRAQDPDEGVRDIARQMIEEVWIFPFYKADESTAYKQSLTDHVSLMVQTVKQGNSSVILEKVFQTILSPEAKLATANQQVCTRLVSSMFDLIHNPESDDPSVPSGKDALQVLMIFAKADPKLFTFEQIRMLQPRISSVGSNEDLIGSRAVVVIYRRVLPQVSSVHSQFLADIRKDLMPAVSKVTRALLDDVIACLWIISELLGTSEHLARLVSSSLAGIQKIRALSAKGPLDQQRTRQFDRYSLIVGMAGKHCNLDSHEAIFKTSFAKWSGGSVSKLMVDVLAPFATSSQPADVRKSALDAIGLVCQSNPRNFVAPNVYTIFQQAFDEQNPVLESMVLRSFKEFLFTEEQRSEQAAASAKDNKDAGKKDLKVMASTSFDDVASATTQRFLKDITRITLTSHDEYGFLATEVLASINRQGLVHPKETGITFMTLETSPVSRISELAYHEHRALHNKHETVLEREYAKAVQSAYQYQRDVCKDPRGATTSPFTSKLHLLIEVLKISKSKNRKRFFDKLISQVEFDPSTLDVSMTVPQHVEFSRFIIENMAFFEFANVDELQYLVTNMEKLVTSAGSGIAQSIESEVFQVRVDTVLGLQQAENGDTESAAPVEPQVDAKRLRQLTSSAMILLALWEARTFMRRLYTLKVNRESKAKTAVKDTSKDKAPTRAPGVTGEKFWDDIDHIMTGLESRERMVETCRSFIELLNVDSEVKVANEEDEDADGEPRTPEADVEDDEDAPNSDPRGRKRKAANTPGGRKKRARSNSRSNARGRPRKSPLGGGPDFDEGIESDFI</sequence>